<feature type="region of interest" description="Disordered" evidence="10">
    <location>
        <begin position="46"/>
        <end position="96"/>
    </location>
</feature>
<dbReference type="OrthoDB" id="5326588at2759"/>
<evidence type="ECO:0000256" key="7">
    <source>
        <dbReference type="ARBA" id="ARBA00023136"/>
    </source>
</evidence>
<keyword evidence="9" id="KW-0539">Nucleus</keyword>
<feature type="transmembrane region" description="Helical" evidence="11">
    <location>
        <begin position="375"/>
        <end position="394"/>
    </location>
</feature>
<evidence type="ECO:0000256" key="5">
    <source>
        <dbReference type="ARBA" id="ARBA00022989"/>
    </source>
</evidence>
<evidence type="ECO:0000256" key="10">
    <source>
        <dbReference type="SAM" id="MobiDB-lite"/>
    </source>
</evidence>
<feature type="compositionally biased region" description="Basic residues" evidence="10">
    <location>
        <begin position="51"/>
        <end position="83"/>
    </location>
</feature>
<dbReference type="Proteomes" id="UP000283509">
    <property type="component" value="Unassembled WGS sequence"/>
</dbReference>
<comment type="subcellular location">
    <subcellularLocation>
        <location evidence="1">Nucleus inner membrane</location>
        <topology evidence="1">Multi-pass membrane protein</topology>
    </subcellularLocation>
</comment>
<keyword evidence="3" id="KW-0597">Phosphoprotein</keyword>
<comment type="caution">
    <text evidence="13">The sequence shown here is derived from an EMBL/GenBank/DDBJ whole genome shotgun (WGS) entry which is preliminary data.</text>
</comment>
<reference evidence="13 14" key="1">
    <citation type="submission" date="2018-04" db="EMBL/GenBank/DDBJ databases">
        <authorList>
            <person name="Zhang X."/>
            <person name="Yuan J."/>
            <person name="Li F."/>
            <person name="Xiang J."/>
        </authorList>
    </citation>
    <scope>NUCLEOTIDE SEQUENCE [LARGE SCALE GENOMIC DNA]</scope>
    <source>
        <tissue evidence="13">Muscle</tissue>
    </source>
</reference>
<proteinExistence type="inferred from homology"/>
<feature type="transmembrane region" description="Helical" evidence="11">
    <location>
        <begin position="249"/>
        <end position="270"/>
    </location>
</feature>
<evidence type="ECO:0000256" key="2">
    <source>
        <dbReference type="ARBA" id="ARBA00005402"/>
    </source>
</evidence>
<accession>A0A3R7QHT8</accession>
<keyword evidence="4 11" id="KW-0812">Transmembrane</keyword>
<evidence type="ECO:0000313" key="14">
    <source>
        <dbReference type="Proteomes" id="UP000283509"/>
    </source>
</evidence>
<dbReference type="STRING" id="6689.A0A3R7QHT8"/>
<feature type="transmembrane region" description="Helical" evidence="11">
    <location>
        <begin position="440"/>
        <end position="462"/>
    </location>
</feature>
<evidence type="ECO:0000256" key="4">
    <source>
        <dbReference type="ARBA" id="ARBA00022692"/>
    </source>
</evidence>
<sequence length="601" mass="67481">MARWPGSNLWFEASVVDFNDIEYQVMFKDDAKSEYVVKYRDVKSVEQFQRSRSKSRGRSSSRGRSTGRRKSPGRKSPSRKSPGRPKQIREPVIEIKPVKTVEPEPVPVVIKPRTPSPKPVIRLARADKFAPRTSTPTRQSARIASLAEKHDEVDGQVNNIKPEVKTVTENKVATQTLGSRLCGLTSCVGGCLKSAACAITPSLATVKALIGSLLIVALPFICNELCTKRKCTILELPNMPRKLEVYYDLRAVGIVAAFILMQLLLFLIPIGRKVSLPNGAQVRCNGYVSLVATLSLIPLLMYLDYDVLIVYTLFRQIMATTIALAVLLALALYIRARYIPDDAKNPAGNTGVFLADLFNGRETCPAIRSLDLKFFALRITATMWLMLNVIVVVKDLQTHLGLYSPTLLVACTLQIFYAVDLVWFEESLLTTYEYMKNGCGLFFSVGTFQTPFFLTIFTRLVLNHRTELEWYILSLVVALNLFGYTICRGSNSQKHAFRTNPSDPALAHLESLPTSAGTRLLVSGWWGVMRHPNYIGDILIITSWALLCGFNFALPWVLLGLDVLFIVARTYEVEEACRKKYGLAWNNYTDRVKYRLIPRVF</sequence>
<organism evidence="13 14">
    <name type="scientific">Penaeus vannamei</name>
    <name type="common">Whiteleg shrimp</name>
    <name type="synonym">Litopenaeus vannamei</name>
    <dbReference type="NCBI Taxonomy" id="6689"/>
    <lineage>
        <taxon>Eukaryota</taxon>
        <taxon>Metazoa</taxon>
        <taxon>Ecdysozoa</taxon>
        <taxon>Arthropoda</taxon>
        <taxon>Crustacea</taxon>
        <taxon>Multicrustacea</taxon>
        <taxon>Malacostraca</taxon>
        <taxon>Eumalacostraca</taxon>
        <taxon>Eucarida</taxon>
        <taxon>Decapoda</taxon>
        <taxon>Dendrobranchiata</taxon>
        <taxon>Penaeoidea</taxon>
        <taxon>Penaeidae</taxon>
        <taxon>Penaeus</taxon>
    </lineage>
</organism>
<dbReference type="Pfam" id="PF09465">
    <property type="entry name" value="LBR_tudor"/>
    <property type="match status" value="1"/>
</dbReference>
<dbReference type="AlphaFoldDB" id="A0A3R7QHT8"/>
<keyword evidence="7 11" id="KW-0472">Membrane</keyword>
<dbReference type="InterPro" id="IPR019023">
    <property type="entry name" value="Lamin-B_rcpt_of_tudor"/>
</dbReference>
<evidence type="ECO:0000256" key="1">
    <source>
        <dbReference type="ARBA" id="ARBA00004473"/>
    </source>
</evidence>
<keyword evidence="6" id="KW-0238">DNA-binding</keyword>
<name>A0A3R7QHT8_PENVA</name>
<keyword evidence="14" id="KW-1185">Reference proteome</keyword>
<dbReference type="EMBL" id="QCYY01001252">
    <property type="protein sequence ID" value="ROT79379.1"/>
    <property type="molecule type" value="Genomic_DNA"/>
</dbReference>
<dbReference type="GO" id="GO:0050613">
    <property type="term" value="F:Delta14-sterol reductase activity"/>
    <property type="evidence" value="ECO:0007669"/>
    <property type="project" value="TreeGrafter"/>
</dbReference>
<dbReference type="Gene3D" id="2.30.30.140">
    <property type="match status" value="1"/>
</dbReference>
<keyword evidence="5 11" id="KW-1133">Transmembrane helix</keyword>
<evidence type="ECO:0000256" key="8">
    <source>
        <dbReference type="ARBA" id="ARBA00023170"/>
    </source>
</evidence>
<dbReference type="GO" id="GO:0006695">
    <property type="term" value="P:cholesterol biosynthetic process"/>
    <property type="evidence" value="ECO:0007669"/>
    <property type="project" value="TreeGrafter"/>
</dbReference>
<reference evidence="13 14" key="2">
    <citation type="submission" date="2019-01" db="EMBL/GenBank/DDBJ databases">
        <title>The decoding of complex shrimp genome reveals the adaptation for benthos swimmer, frequently molting mechanism and breeding impact on genome.</title>
        <authorList>
            <person name="Sun Y."/>
            <person name="Gao Y."/>
            <person name="Yu Y."/>
        </authorList>
    </citation>
    <scope>NUCLEOTIDE SEQUENCE [LARGE SCALE GENOMIC DNA]</scope>
    <source>
        <tissue evidence="13">Muscle</tissue>
    </source>
</reference>
<comment type="similarity">
    <text evidence="2">Belongs to the ERG4/ERG24 family.</text>
</comment>
<evidence type="ECO:0000256" key="9">
    <source>
        <dbReference type="ARBA" id="ARBA00023242"/>
    </source>
</evidence>
<dbReference type="FunFam" id="1.20.120.1630:FF:000013">
    <property type="entry name" value="Lamin-B receptor-like Protein"/>
    <property type="match status" value="1"/>
</dbReference>
<dbReference type="PANTHER" id="PTHR21257:SF55">
    <property type="entry name" value="DELTA(14)-STEROL REDUCTASE LBR"/>
    <property type="match status" value="1"/>
</dbReference>
<dbReference type="InterPro" id="IPR001171">
    <property type="entry name" value="ERG24_DHCR-like"/>
</dbReference>
<dbReference type="Gene3D" id="1.20.120.1630">
    <property type="match status" value="1"/>
</dbReference>
<feature type="domain" description="Lamin-B receptor of TUDOR" evidence="12">
    <location>
        <begin position="1"/>
        <end position="32"/>
    </location>
</feature>
<evidence type="ECO:0000259" key="12">
    <source>
        <dbReference type="Pfam" id="PF09465"/>
    </source>
</evidence>
<feature type="transmembrane region" description="Helical" evidence="11">
    <location>
        <begin position="538"/>
        <end position="559"/>
    </location>
</feature>
<dbReference type="PANTHER" id="PTHR21257">
    <property type="entry name" value="DELTA(14)-STEROL REDUCTASE"/>
    <property type="match status" value="1"/>
</dbReference>
<feature type="transmembrane region" description="Helical" evidence="11">
    <location>
        <begin position="468"/>
        <end position="487"/>
    </location>
</feature>
<evidence type="ECO:0000256" key="11">
    <source>
        <dbReference type="SAM" id="Phobius"/>
    </source>
</evidence>
<feature type="transmembrane region" description="Helical" evidence="11">
    <location>
        <begin position="282"/>
        <end position="303"/>
    </location>
</feature>
<evidence type="ECO:0000313" key="13">
    <source>
        <dbReference type="EMBL" id="ROT79379.1"/>
    </source>
</evidence>
<keyword evidence="8" id="KW-0675">Receptor</keyword>
<dbReference type="GO" id="GO:0005789">
    <property type="term" value="C:endoplasmic reticulum membrane"/>
    <property type="evidence" value="ECO:0007669"/>
    <property type="project" value="TreeGrafter"/>
</dbReference>
<dbReference type="GO" id="GO:0005637">
    <property type="term" value="C:nuclear inner membrane"/>
    <property type="evidence" value="ECO:0007669"/>
    <property type="project" value="UniProtKB-SubCell"/>
</dbReference>
<gene>
    <name evidence="13" type="ORF">C7M84_001898</name>
</gene>
<evidence type="ECO:0000256" key="6">
    <source>
        <dbReference type="ARBA" id="ARBA00023125"/>
    </source>
</evidence>
<evidence type="ECO:0000256" key="3">
    <source>
        <dbReference type="ARBA" id="ARBA00022553"/>
    </source>
</evidence>
<feature type="compositionally biased region" description="Basic and acidic residues" evidence="10">
    <location>
        <begin position="87"/>
        <end position="96"/>
    </location>
</feature>
<dbReference type="GO" id="GO:0003677">
    <property type="term" value="F:DNA binding"/>
    <property type="evidence" value="ECO:0007669"/>
    <property type="project" value="UniProtKB-KW"/>
</dbReference>
<feature type="transmembrane region" description="Helical" evidence="11">
    <location>
        <begin position="400"/>
        <end position="419"/>
    </location>
</feature>
<dbReference type="Pfam" id="PF01222">
    <property type="entry name" value="ERG4_ERG24"/>
    <property type="match status" value="1"/>
</dbReference>
<protein>
    <recommendedName>
        <fullName evidence="12">Lamin-B receptor of TUDOR domain-containing protein</fullName>
    </recommendedName>
</protein>
<feature type="transmembrane region" description="Helical" evidence="11">
    <location>
        <begin position="309"/>
        <end position="334"/>
    </location>
</feature>